<dbReference type="EMBL" id="BPLR01017490">
    <property type="protein sequence ID" value="GIY92062.1"/>
    <property type="molecule type" value="Genomic_DNA"/>
</dbReference>
<sequence length="46" mass="5256">LIAAHFWNIALGLRKLSLWALRYFSAKCVTGSHSRPPNHLVVHNEM</sequence>
<dbReference type="Proteomes" id="UP001054945">
    <property type="component" value="Unassembled WGS sequence"/>
</dbReference>
<name>A0AAV4XA85_CAEEX</name>
<protein>
    <submittedName>
        <fullName evidence="1">Uncharacterized protein</fullName>
    </submittedName>
</protein>
<proteinExistence type="predicted"/>
<reference evidence="1 2" key="1">
    <citation type="submission" date="2021-06" db="EMBL/GenBank/DDBJ databases">
        <title>Caerostris extrusa draft genome.</title>
        <authorList>
            <person name="Kono N."/>
            <person name="Arakawa K."/>
        </authorList>
    </citation>
    <scope>NUCLEOTIDE SEQUENCE [LARGE SCALE GENOMIC DNA]</scope>
</reference>
<accession>A0AAV4XA85</accession>
<dbReference type="AlphaFoldDB" id="A0AAV4XA85"/>
<evidence type="ECO:0000313" key="2">
    <source>
        <dbReference type="Proteomes" id="UP001054945"/>
    </source>
</evidence>
<evidence type="ECO:0000313" key="1">
    <source>
        <dbReference type="EMBL" id="GIY92062.1"/>
    </source>
</evidence>
<comment type="caution">
    <text evidence="1">The sequence shown here is derived from an EMBL/GenBank/DDBJ whole genome shotgun (WGS) entry which is preliminary data.</text>
</comment>
<gene>
    <name evidence="1" type="ORF">CEXT_254831</name>
</gene>
<feature type="non-terminal residue" evidence="1">
    <location>
        <position position="1"/>
    </location>
</feature>
<keyword evidence="2" id="KW-1185">Reference proteome</keyword>
<organism evidence="1 2">
    <name type="scientific">Caerostris extrusa</name>
    <name type="common">Bark spider</name>
    <name type="synonym">Caerostris bankana</name>
    <dbReference type="NCBI Taxonomy" id="172846"/>
    <lineage>
        <taxon>Eukaryota</taxon>
        <taxon>Metazoa</taxon>
        <taxon>Ecdysozoa</taxon>
        <taxon>Arthropoda</taxon>
        <taxon>Chelicerata</taxon>
        <taxon>Arachnida</taxon>
        <taxon>Araneae</taxon>
        <taxon>Araneomorphae</taxon>
        <taxon>Entelegynae</taxon>
        <taxon>Araneoidea</taxon>
        <taxon>Araneidae</taxon>
        <taxon>Caerostris</taxon>
    </lineage>
</organism>